<dbReference type="EMBL" id="CAADJA010000002">
    <property type="protein sequence ID" value="VFS47763.1"/>
    <property type="molecule type" value="Genomic_DNA"/>
</dbReference>
<evidence type="ECO:0000313" key="12">
    <source>
        <dbReference type="Proteomes" id="UP000373449"/>
    </source>
</evidence>
<dbReference type="InterPro" id="IPR046977">
    <property type="entry name" value="RsmC/RlmG"/>
</dbReference>
<evidence type="ECO:0000256" key="3">
    <source>
        <dbReference type="ARBA" id="ARBA00022603"/>
    </source>
</evidence>
<feature type="domain" description="Methyltransferase small" evidence="7">
    <location>
        <begin position="167"/>
        <end position="332"/>
    </location>
</feature>
<dbReference type="SUPFAM" id="SSF53335">
    <property type="entry name" value="S-adenosyl-L-methionine-dependent methyltransferases"/>
    <property type="match status" value="1"/>
</dbReference>
<sequence>MSAFCPASEVILRHTDEFTERRVLFAGDLQDELASQFEAQDVRVHCSQYHHWRQIHRVLGDNTQFGLLPQPELVNGCDTLIYYWPKSKQEAQFQLSSLLSQLPVGSEMFIVGENRSGVRSAETLLSDFGGIAKIDSARRCSLYHFRLDHQAQFNLAEWWDEYQIEDTTVKTLPGVFSRDDLDLGSKLLLSVLDTAKGKVLDVGCGAGVLSAVLAKLAPEIELTLSDVSASAIESSKATLEANGLKGNVIASDVFSDVEGRFDLIISNPPFHDGMQTSLTAAEALIRGATKHLQLGGRLIIVANAFLPYPDILDATFGSHEVLAHTGRFKVYQAIHARPTYAPKGKKHKNKR</sequence>
<comment type="function">
    <text evidence="6">Specifically methylates the guanine in position 1207 of 16S rRNA in the 30S particle.</text>
</comment>
<dbReference type="PROSITE" id="PS00092">
    <property type="entry name" value="N6_MTASE"/>
    <property type="match status" value="1"/>
</dbReference>
<name>A0A2C6DLZ4_9GAMM</name>
<reference evidence="11" key="1">
    <citation type="submission" date="2017-09" db="EMBL/GenBank/DDBJ databases">
        <title>FDA dAtabase for Regulatory Grade micrObial Sequences (FDA-ARGOS): Supporting development and validation of Infectious Disease Dx tests.</title>
        <authorList>
            <person name="Minogue T."/>
            <person name="Wolcott M."/>
            <person name="Wasieloski L."/>
            <person name="Aguilar W."/>
            <person name="Moore D."/>
            <person name="Tallon L."/>
            <person name="Sadzewicz L."/>
            <person name="Ott S."/>
            <person name="Zhao X."/>
            <person name="Nagaraj S."/>
            <person name="Vavikolanu K."/>
            <person name="Aluvathingal J."/>
            <person name="Nadendla S."/>
            <person name="Sichtig H."/>
        </authorList>
    </citation>
    <scope>NUCLEOTIDE SEQUENCE [LARGE SCALE GENOMIC DNA]</scope>
    <source>
        <strain evidence="11">FDAARGOS_387</strain>
    </source>
</reference>
<dbReference type="GO" id="GO:0003676">
    <property type="term" value="F:nucleic acid binding"/>
    <property type="evidence" value="ECO:0007669"/>
    <property type="project" value="InterPro"/>
</dbReference>
<dbReference type="RefSeq" id="WP_029092982.1">
    <property type="nucleotide sequence ID" value="NZ_CAADJA010000002.1"/>
</dbReference>
<reference evidence="9" key="2">
    <citation type="submission" date="2017-09" db="EMBL/GenBank/DDBJ databases">
        <title>FDA dAtabase for Regulatory Grade micrObial Sequences (FDA-ARGOS): Supporting development and validation of Infectious Disease Dx tests.</title>
        <authorList>
            <person name="Minogue T."/>
            <person name="Wolcott M."/>
            <person name="Wasieloski L."/>
            <person name="Aguilar W."/>
            <person name="Moore D."/>
            <person name="Tallon L.J."/>
            <person name="Sadzewicz L."/>
            <person name="Ott S."/>
            <person name="Zhao X."/>
            <person name="Nagaraj S."/>
            <person name="Vavikolanu K."/>
            <person name="Aluvathingal J."/>
            <person name="Nadendla S."/>
            <person name="Sichtig H."/>
        </authorList>
    </citation>
    <scope>NUCLEOTIDE SEQUENCE</scope>
    <source>
        <strain evidence="9">FDAARGOS_387</strain>
    </source>
</reference>
<dbReference type="STRING" id="1111728.GCA_000427805_00359"/>
<dbReference type="PANTHER" id="PTHR47816:SF4">
    <property type="entry name" value="RIBOSOMAL RNA SMALL SUBUNIT METHYLTRANSFERASE C"/>
    <property type="match status" value="1"/>
</dbReference>
<feature type="domain" description="Methyltransferase small N-terminal" evidence="8">
    <location>
        <begin position="8"/>
        <end position="162"/>
    </location>
</feature>
<gene>
    <name evidence="6 10" type="primary">rsmC</name>
    <name evidence="9" type="ORF">CRN84_09110</name>
    <name evidence="10" type="ORF">NCTC12282_02702</name>
</gene>
<keyword evidence="11" id="KW-1185">Reference proteome</keyword>
<keyword evidence="2 6" id="KW-0698">rRNA processing</keyword>
<dbReference type="NCBIfam" id="NF007023">
    <property type="entry name" value="PRK09489.1"/>
    <property type="match status" value="1"/>
</dbReference>
<dbReference type="InterPro" id="IPR029063">
    <property type="entry name" value="SAM-dependent_MTases_sf"/>
</dbReference>
<dbReference type="OrthoDB" id="9816072at2"/>
<dbReference type="GO" id="GO:0005737">
    <property type="term" value="C:cytoplasm"/>
    <property type="evidence" value="ECO:0007669"/>
    <property type="project" value="UniProtKB-SubCell"/>
</dbReference>
<dbReference type="Proteomes" id="UP000373449">
    <property type="component" value="Unassembled WGS sequence"/>
</dbReference>
<comment type="subcellular location">
    <subcellularLocation>
        <location evidence="6">Cytoplasm</location>
    </subcellularLocation>
</comment>
<reference evidence="10 12" key="3">
    <citation type="submission" date="2019-03" db="EMBL/GenBank/DDBJ databases">
        <authorList>
            <consortium name="Pathogen Informatics"/>
        </authorList>
    </citation>
    <scope>NUCLEOTIDE SEQUENCE [LARGE SCALE GENOMIC DNA]</scope>
    <source>
        <strain evidence="10 12">NCTC12282</strain>
    </source>
</reference>
<accession>A0A2C6DLZ4</accession>
<dbReference type="InterPro" id="IPR023543">
    <property type="entry name" value="rRNA_ssu_MeTfrase_C"/>
</dbReference>
<evidence type="ECO:0000256" key="6">
    <source>
        <dbReference type="HAMAP-Rule" id="MF_01862"/>
    </source>
</evidence>
<keyword evidence="4 6" id="KW-0808">Transferase</keyword>
<comment type="similarity">
    <text evidence="6">Belongs to the methyltransferase superfamily. RsmC family.</text>
</comment>
<dbReference type="Gene3D" id="3.40.50.150">
    <property type="entry name" value="Vaccinia Virus protein VP39"/>
    <property type="match status" value="2"/>
</dbReference>
<comment type="catalytic activity">
    <reaction evidence="6">
        <text>guanosine(1207) in 16S rRNA + S-adenosyl-L-methionine = N(2)-methylguanosine(1207) in 16S rRNA + S-adenosyl-L-homocysteine + H(+)</text>
        <dbReference type="Rhea" id="RHEA:42736"/>
        <dbReference type="Rhea" id="RHEA-COMP:10213"/>
        <dbReference type="Rhea" id="RHEA-COMP:10214"/>
        <dbReference type="ChEBI" id="CHEBI:15378"/>
        <dbReference type="ChEBI" id="CHEBI:57856"/>
        <dbReference type="ChEBI" id="CHEBI:59789"/>
        <dbReference type="ChEBI" id="CHEBI:74269"/>
        <dbReference type="ChEBI" id="CHEBI:74481"/>
        <dbReference type="EC" id="2.1.1.172"/>
    </reaction>
</comment>
<protein>
    <recommendedName>
        <fullName evidence="6">Ribosomal RNA small subunit methyltransferase C</fullName>
        <ecNumber evidence="6">2.1.1.172</ecNumber>
    </recommendedName>
    <alternativeName>
        <fullName evidence="6">16S rRNA m2G1207 methyltransferase</fullName>
    </alternativeName>
    <alternativeName>
        <fullName evidence="6">rRNA (guanine-N(2)-)-methyltransferase RsmC</fullName>
    </alternativeName>
</protein>
<dbReference type="Pfam" id="PF05175">
    <property type="entry name" value="MTS"/>
    <property type="match status" value="1"/>
</dbReference>
<evidence type="ECO:0000259" key="7">
    <source>
        <dbReference type="Pfam" id="PF05175"/>
    </source>
</evidence>
<evidence type="ECO:0000256" key="5">
    <source>
        <dbReference type="ARBA" id="ARBA00022691"/>
    </source>
</evidence>
<evidence type="ECO:0000256" key="4">
    <source>
        <dbReference type="ARBA" id="ARBA00022679"/>
    </source>
</evidence>
<dbReference type="HAMAP" id="MF_01862">
    <property type="entry name" value="16SrRNA_methyltr_C"/>
    <property type="match status" value="1"/>
</dbReference>
<evidence type="ECO:0000313" key="9">
    <source>
        <dbReference type="EMBL" id="PHI29475.1"/>
    </source>
</evidence>
<organism evidence="9 11">
    <name type="scientific">Budvicia aquatica</name>
    <dbReference type="NCBI Taxonomy" id="82979"/>
    <lineage>
        <taxon>Bacteria</taxon>
        <taxon>Pseudomonadati</taxon>
        <taxon>Pseudomonadota</taxon>
        <taxon>Gammaproteobacteria</taxon>
        <taxon>Enterobacterales</taxon>
        <taxon>Budviciaceae</taxon>
        <taxon>Budvicia</taxon>
    </lineage>
</organism>
<dbReference type="InterPro" id="IPR007848">
    <property type="entry name" value="Small_mtfrase_dom"/>
</dbReference>
<dbReference type="GO" id="GO:0052914">
    <property type="term" value="F:16S rRNA (guanine(1207)-N(2))-methyltransferase activity"/>
    <property type="evidence" value="ECO:0007669"/>
    <property type="project" value="UniProtKB-EC"/>
</dbReference>
<dbReference type="Pfam" id="PF08468">
    <property type="entry name" value="MTS_N"/>
    <property type="match status" value="1"/>
</dbReference>
<dbReference type="EMBL" id="PDDX01000001">
    <property type="protein sequence ID" value="PHI29475.1"/>
    <property type="molecule type" value="Genomic_DNA"/>
</dbReference>
<dbReference type="InterPro" id="IPR002052">
    <property type="entry name" value="DNA_methylase_N6_adenine_CS"/>
</dbReference>
<dbReference type="AlphaFoldDB" id="A0A2C6DLZ4"/>
<proteinExistence type="inferred from homology"/>
<keyword evidence="1 6" id="KW-0963">Cytoplasm</keyword>
<dbReference type="PANTHER" id="PTHR47816">
    <property type="entry name" value="RIBOSOMAL RNA SMALL SUBUNIT METHYLTRANSFERASE C"/>
    <property type="match status" value="1"/>
</dbReference>
<evidence type="ECO:0000259" key="8">
    <source>
        <dbReference type="Pfam" id="PF08468"/>
    </source>
</evidence>
<dbReference type="InterPro" id="IPR013675">
    <property type="entry name" value="Mtase_sm_N"/>
</dbReference>
<evidence type="ECO:0000256" key="1">
    <source>
        <dbReference type="ARBA" id="ARBA00022490"/>
    </source>
</evidence>
<keyword evidence="3 6" id="KW-0489">Methyltransferase</keyword>
<dbReference type="EC" id="2.1.1.172" evidence="6"/>
<evidence type="ECO:0000313" key="11">
    <source>
        <dbReference type="Proteomes" id="UP000224974"/>
    </source>
</evidence>
<evidence type="ECO:0000313" key="10">
    <source>
        <dbReference type="EMBL" id="VFS47763.1"/>
    </source>
</evidence>
<dbReference type="CDD" id="cd02440">
    <property type="entry name" value="AdoMet_MTases"/>
    <property type="match status" value="1"/>
</dbReference>
<keyword evidence="5 6" id="KW-0949">S-adenosyl-L-methionine</keyword>
<comment type="subunit">
    <text evidence="6">Monomer.</text>
</comment>
<dbReference type="Proteomes" id="UP000224974">
    <property type="component" value="Unassembled WGS sequence"/>
</dbReference>
<evidence type="ECO:0000256" key="2">
    <source>
        <dbReference type="ARBA" id="ARBA00022552"/>
    </source>
</evidence>